<dbReference type="EMBL" id="VKLW01000001">
    <property type="protein sequence ID" value="TYK35712.1"/>
    <property type="molecule type" value="Genomic_DNA"/>
</dbReference>
<evidence type="ECO:0000256" key="3">
    <source>
        <dbReference type="ARBA" id="ARBA00023157"/>
    </source>
</evidence>
<evidence type="ECO:0000256" key="2">
    <source>
        <dbReference type="ARBA" id="ARBA00022748"/>
    </source>
</evidence>
<dbReference type="GO" id="GO:0030313">
    <property type="term" value="C:cell envelope"/>
    <property type="evidence" value="ECO:0007669"/>
    <property type="project" value="UniProtKB-SubCell"/>
</dbReference>
<reference evidence="6 7" key="1">
    <citation type="submission" date="2019-07" db="EMBL/GenBank/DDBJ databases">
        <title>Draft Genome Sequences of Bacteroides pyogenes Strains Isolated from the Uterus Holstein Dairy Cows with Metritis.</title>
        <authorList>
            <person name="Cunha F."/>
            <person name="Galvao K.N."/>
            <person name="Jeon S.J."/>
            <person name="Jeong K.C."/>
        </authorList>
    </citation>
    <scope>NUCLEOTIDE SEQUENCE [LARGE SCALE GENOMIC DNA]</scope>
    <source>
        <strain evidence="6 7">KG-31</strain>
    </source>
</reference>
<evidence type="ECO:0000259" key="5">
    <source>
        <dbReference type="PROSITE" id="PS51352"/>
    </source>
</evidence>
<sequence>MACFISRAVFFVVFILGAVECWAGTNNSEYGKRKAVVHGRVINQSHESPKVLTVISCNPLDENDRFAVRLDSTGLFHVEFEMFWAHSFTISYHGKFINAFVEPEDSLFLEIDAEKFRYEGVKSVRFVGKNGTRSAEFNRLFDDLVGVINYKPLAENLNAPLDSFMALFQKEINLLNDTIKSYSAVHEISPWVQELMKDMALFTLSNYAIGYSGQSNEDELGFFTQDIFDIYDADNFRNMMFVYHLDTYYNKWIAKDVKFKDCIKRNDVKSAEQYALGKILTMPKSLARDIMLYRLYDKSLSTRFELKEELFLCANVYDKLFAKSSKVVSINLTGLSCSKDVLYMTAEDSIEQVSDFDLEYLLKEQYKGKVVYVDVWATWCGPCRAEMASARELHRLFAKEDVVFVNLCLSSKADAWVSILQEEQLTGENYFFDEDFSAEVAAKLLSGGFPTYILIDKNGRVRDKNAPRPSGLSAISTAIDALLTEQYP</sequence>
<dbReference type="InterPro" id="IPR013766">
    <property type="entry name" value="Thioredoxin_domain"/>
</dbReference>
<accession>A0A5D3EHV8</accession>
<dbReference type="RefSeq" id="WP_148730119.1">
    <property type="nucleotide sequence ID" value="NZ_JADRGG010000013.1"/>
</dbReference>
<keyword evidence="2" id="KW-0201">Cytochrome c-type biogenesis</keyword>
<dbReference type="InterPro" id="IPR036249">
    <property type="entry name" value="Thioredoxin-like_sf"/>
</dbReference>
<feature type="domain" description="Thioredoxin" evidence="5">
    <location>
        <begin position="331"/>
        <end position="484"/>
    </location>
</feature>
<organism evidence="6 7">
    <name type="scientific">Bacteroides pyogenes</name>
    <dbReference type="NCBI Taxonomy" id="310300"/>
    <lineage>
        <taxon>Bacteria</taxon>
        <taxon>Pseudomonadati</taxon>
        <taxon>Bacteroidota</taxon>
        <taxon>Bacteroidia</taxon>
        <taxon>Bacteroidales</taxon>
        <taxon>Bacteroidaceae</taxon>
        <taxon>Bacteroides</taxon>
    </lineage>
</organism>
<dbReference type="AlphaFoldDB" id="A0A5D3EHV8"/>
<dbReference type="Pfam" id="PF08534">
    <property type="entry name" value="Redoxin"/>
    <property type="match status" value="1"/>
</dbReference>
<comment type="subcellular location">
    <subcellularLocation>
        <location evidence="1">Cell envelope</location>
    </subcellularLocation>
</comment>
<keyword evidence="7" id="KW-1185">Reference proteome</keyword>
<comment type="caution">
    <text evidence="6">The sequence shown here is derived from an EMBL/GenBank/DDBJ whole genome shotgun (WGS) entry which is preliminary data.</text>
</comment>
<dbReference type="SUPFAM" id="SSF52833">
    <property type="entry name" value="Thioredoxin-like"/>
    <property type="match status" value="1"/>
</dbReference>
<dbReference type="Proteomes" id="UP000324383">
    <property type="component" value="Unassembled WGS sequence"/>
</dbReference>
<dbReference type="PANTHER" id="PTHR42852:SF6">
    <property type="entry name" value="THIOL:DISULFIDE INTERCHANGE PROTEIN DSBE"/>
    <property type="match status" value="1"/>
</dbReference>
<name>A0A5D3EHV8_9BACE</name>
<keyword evidence="4" id="KW-0676">Redox-active center</keyword>
<dbReference type="InterPro" id="IPR013740">
    <property type="entry name" value="Redoxin"/>
</dbReference>
<protein>
    <submittedName>
        <fullName evidence="6">TlpA family protein disulfide reductase</fullName>
    </submittedName>
</protein>
<proteinExistence type="predicted"/>
<dbReference type="InterPro" id="IPR050553">
    <property type="entry name" value="Thioredoxin_ResA/DsbE_sf"/>
</dbReference>
<evidence type="ECO:0000256" key="1">
    <source>
        <dbReference type="ARBA" id="ARBA00004196"/>
    </source>
</evidence>
<dbReference type="CDD" id="cd02966">
    <property type="entry name" value="TlpA_like_family"/>
    <property type="match status" value="1"/>
</dbReference>
<evidence type="ECO:0000313" key="6">
    <source>
        <dbReference type="EMBL" id="TYK35712.1"/>
    </source>
</evidence>
<dbReference type="GO" id="GO:0017004">
    <property type="term" value="P:cytochrome complex assembly"/>
    <property type="evidence" value="ECO:0007669"/>
    <property type="project" value="UniProtKB-KW"/>
</dbReference>
<keyword evidence="3" id="KW-1015">Disulfide bond</keyword>
<evidence type="ECO:0000256" key="4">
    <source>
        <dbReference type="ARBA" id="ARBA00023284"/>
    </source>
</evidence>
<dbReference type="Gene3D" id="3.40.30.10">
    <property type="entry name" value="Glutaredoxin"/>
    <property type="match status" value="1"/>
</dbReference>
<evidence type="ECO:0000313" key="7">
    <source>
        <dbReference type="Proteomes" id="UP000324383"/>
    </source>
</evidence>
<dbReference type="PROSITE" id="PS51352">
    <property type="entry name" value="THIOREDOXIN_2"/>
    <property type="match status" value="1"/>
</dbReference>
<dbReference type="PANTHER" id="PTHR42852">
    <property type="entry name" value="THIOL:DISULFIDE INTERCHANGE PROTEIN DSBE"/>
    <property type="match status" value="1"/>
</dbReference>
<gene>
    <name evidence="6" type="ORF">FNJ60_00995</name>
</gene>
<dbReference type="GO" id="GO:0016491">
    <property type="term" value="F:oxidoreductase activity"/>
    <property type="evidence" value="ECO:0007669"/>
    <property type="project" value="InterPro"/>
</dbReference>